<reference evidence="3" key="1">
    <citation type="journal article" date="2019" name="Int. J. Syst. Evol. Microbiol.">
        <title>The Global Catalogue of Microorganisms (GCM) 10K type strain sequencing project: providing services to taxonomists for standard genome sequencing and annotation.</title>
        <authorList>
            <consortium name="The Broad Institute Genomics Platform"/>
            <consortium name="The Broad Institute Genome Sequencing Center for Infectious Disease"/>
            <person name="Wu L."/>
            <person name="Ma J."/>
        </authorList>
    </citation>
    <scope>NUCLEOTIDE SEQUENCE [LARGE SCALE GENOMIC DNA]</scope>
    <source>
        <strain evidence="3">JCM 17388</strain>
    </source>
</reference>
<organism evidence="2 3">
    <name type="scientific">Streptosporangium oxazolinicum</name>
    <dbReference type="NCBI Taxonomy" id="909287"/>
    <lineage>
        <taxon>Bacteria</taxon>
        <taxon>Bacillati</taxon>
        <taxon>Actinomycetota</taxon>
        <taxon>Actinomycetes</taxon>
        <taxon>Streptosporangiales</taxon>
        <taxon>Streptosporangiaceae</taxon>
        <taxon>Streptosporangium</taxon>
    </lineage>
</organism>
<protein>
    <recommendedName>
        <fullName evidence="1">Insertion element IS402-like domain-containing protein</fullName>
    </recommendedName>
</protein>
<sequence>MVLDHGDVDDRLKRDDLTDDEWGRLAPLLPAHARRGNRWADHRTIIDGVFFRTRSGCPWRKLPEVYGNWKTVYNRHRRWSVDGTWETILGALRIGDGAGGDPVPGTASTAVTARPGDIRPGATFEVPGW</sequence>
<dbReference type="Proteomes" id="UP001501251">
    <property type="component" value="Unassembled WGS sequence"/>
</dbReference>
<evidence type="ECO:0000259" key="1">
    <source>
        <dbReference type="Pfam" id="PF13340"/>
    </source>
</evidence>
<accession>A0ABP8B9Q7</accession>
<gene>
    <name evidence="2" type="ORF">GCM10022252_54400</name>
</gene>
<comment type="caution">
    <text evidence="2">The sequence shown here is derived from an EMBL/GenBank/DDBJ whole genome shotgun (WGS) entry which is preliminary data.</text>
</comment>
<evidence type="ECO:0000313" key="3">
    <source>
        <dbReference type="Proteomes" id="UP001501251"/>
    </source>
</evidence>
<name>A0ABP8B9Q7_9ACTN</name>
<dbReference type="PANTHER" id="PTHR46637:SF1">
    <property type="entry name" value="BLL5188 PROTEIN"/>
    <property type="match status" value="1"/>
</dbReference>
<evidence type="ECO:0000313" key="2">
    <source>
        <dbReference type="EMBL" id="GAA4200746.1"/>
    </source>
</evidence>
<proteinExistence type="predicted"/>
<dbReference type="InterPro" id="IPR052909">
    <property type="entry name" value="Transposase_6_like"/>
</dbReference>
<feature type="domain" description="Insertion element IS402-like" evidence="1">
    <location>
        <begin position="17"/>
        <end position="88"/>
    </location>
</feature>
<dbReference type="Pfam" id="PF13340">
    <property type="entry name" value="DUF4096"/>
    <property type="match status" value="1"/>
</dbReference>
<keyword evidence="3" id="KW-1185">Reference proteome</keyword>
<dbReference type="InterPro" id="IPR025161">
    <property type="entry name" value="IS402-like_dom"/>
</dbReference>
<dbReference type="PANTHER" id="PTHR46637">
    <property type="entry name" value="TIS1421-TRANSPOSASE PROTEIN A"/>
    <property type="match status" value="1"/>
</dbReference>
<dbReference type="EMBL" id="BAABAQ010000011">
    <property type="protein sequence ID" value="GAA4200746.1"/>
    <property type="molecule type" value="Genomic_DNA"/>
</dbReference>